<dbReference type="PANTHER" id="PTHR46401:SF2">
    <property type="entry name" value="GLYCOSYLTRANSFERASE WBBK-RELATED"/>
    <property type="match status" value="1"/>
</dbReference>
<dbReference type="AlphaFoldDB" id="A0A8T4L1Z9"/>
<accession>A0A8T4L1Z9</accession>
<reference evidence="3" key="2">
    <citation type="submission" date="2021-05" db="EMBL/GenBank/DDBJ databases">
        <title>Protein family content uncovers lineage relationships and bacterial pathway maintenance mechanisms in DPANN archaea.</title>
        <authorList>
            <person name="Castelle C.J."/>
            <person name="Meheust R."/>
            <person name="Jaffe A.L."/>
            <person name="Seitz K."/>
            <person name="Gong X."/>
            <person name="Baker B.J."/>
            <person name="Banfield J.F."/>
        </authorList>
    </citation>
    <scope>NUCLEOTIDE SEQUENCE</scope>
    <source>
        <strain evidence="3">RIFCSPLOWO2_01_FULL_AR10_48_17</strain>
    </source>
</reference>
<protein>
    <submittedName>
        <fullName evidence="3">Glycosyltransferase family 4 protein</fullName>
    </submittedName>
</protein>
<dbReference type="Proteomes" id="UP000675968">
    <property type="component" value="Unassembled WGS sequence"/>
</dbReference>
<evidence type="ECO:0000313" key="3">
    <source>
        <dbReference type="EMBL" id="MBS3061358.1"/>
    </source>
</evidence>
<dbReference type="GO" id="GO:0016757">
    <property type="term" value="F:glycosyltransferase activity"/>
    <property type="evidence" value="ECO:0007669"/>
    <property type="project" value="TreeGrafter"/>
</dbReference>
<evidence type="ECO:0000313" key="4">
    <source>
        <dbReference type="Proteomes" id="UP000675968"/>
    </source>
</evidence>
<sequence>MSSKKRFSAVLLTGQPFESVPAGVERYSQLLSNALDGLQTIYFTPFSDSISWPFLSEPYKAKIVANQLNERLAELDPEVVFYNGLYGWALPKKTPFLKIGLVHGTWKSLAKNAMPWGFNRLRCEYAYAWFEKKSFSNADLLVSNSNFCRELLKTDYRLDSQVIHPPADSNFFHPRDKRKARKKIGVKEDERIVLFVGRPEYYKGFDRVEALAKETDWHFISITFPKATSKWIDAREPVSPAVLGEYYAAADVVLFPSRFESFGFVTIESLATHTPVVTTPFGIAKEISHPYCKVVTNPQLSNFKKAVTDALTPPQASFLEIEKIFSFTPFQEKLQTLLETHLSQNGFSKKVF</sequence>
<dbReference type="EMBL" id="JAGVWC010000009">
    <property type="protein sequence ID" value="MBS3061358.1"/>
    <property type="molecule type" value="Genomic_DNA"/>
</dbReference>
<proteinExistence type="predicted"/>
<dbReference type="InterPro" id="IPR028098">
    <property type="entry name" value="Glyco_trans_4-like_N"/>
</dbReference>
<organism evidence="3 4">
    <name type="scientific">Candidatus Iainarchaeum sp</name>
    <dbReference type="NCBI Taxonomy" id="3101447"/>
    <lineage>
        <taxon>Archaea</taxon>
        <taxon>Candidatus Iainarchaeota</taxon>
        <taxon>Candidatus Iainarchaeia</taxon>
        <taxon>Candidatus Iainarchaeales</taxon>
        <taxon>Candidatus Iainarchaeaceae</taxon>
        <taxon>Candidatus Iainarchaeum</taxon>
    </lineage>
</organism>
<dbReference type="SUPFAM" id="SSF53756">
    <property type="entry name" value="UDP-Glycosyltransferase/glycogen phosphorylase"/>
    <property type="match status" value="1"/>
</dbReference>
<gene>
    <name evidence="3" type="ORF">J4215_02135</name>
</gene>
<reference evidence="3" key="1">
    <citation type="submission" date="2021-03" db="EMBL/GenBank/DDBJ databases">
        <authorList>
            <person name="Jaffe A."/>
        </authorList>
    </citation>
    <scope>NUCLEOTIDE SEQUENCE</scope>
    <source>
        <strain evidence="3">RIFCSPLOWO2_01_FULL_AR10_48_17</strain>
    </source>
</reference>
<comment type="caution">
    <text evidence="3">The sequence shown here is derived from an EMBL/GenBank/DDBJ whole genome shotgun (WGS) entry which is preliminary data.</text>
</comment>
<dbReference type="CDD" id="cd03801">
    <property type="entry name" value="GT4_PimA-like"/>
    <property type="match status" value="1"/>
</dbReference>
<feature type="domain" description="Glycosyltransferase subfamily 4-like N-terminal" evidence="2">
    <location>
        <begin position="50"/>
        <end position="169"/>
    </location>
</feature>
<dbReference type="Pfam" id="PF13692">
    <property type="entry name" value="Glyco_trans_1_4"/>
    <property type="match status" value="1"/>
</dbReference>
<dbReference type="PANTHER" id="PTHR46401">
    <property type="entry name" value="GLYCOSYLTRANSFERASE WBBK-RELATED"/>
    <property type="match status" value="1"/>
</dbReference>
<evidence type="ECO:0000259" key="2">
    <source>
        <dbReference type="Pfam" id="PF13439"/>
    </source>
</evidence>
<dbReference type="Gene3D" id="3.40.50.2000">
    <property type="entry name" value="Glycogen Phosphorylase B"/>
    <property type="match status" value="3"/>
</dbReference>
<dbReference type="Pfam" id="PF13439">
    <property type="entry name" value="Glyco_transf_4"/>
    <property type="match status" value="1"/>
</dbReference>
<keyword evidence="1" id="KW-0808">Transferase</keyword>
<name>A0A8T4L1Z9_9ARCH</name>
<evidence type="ECO:0000256" key="1">
    <source>
        <dbReference type="ARBA" id="ARBA00022679"/>
    </source>
</evidence>